<evidence type="ECO:0000313" key="1">
    <source>
        <dbReference type="EMBL" id="KAK7313697.1"/>
    </source>
</evidence>
<sequence>MHCDHVEGGFKAIAVPLVRSRASRRLNYAYGASKLQGDEGCNPKADDLIEPGVGMHQHSWQFITKPVTGEKTDLYVVDVRSKVQSLMEIVASGRVPR</sequence>
<comment type="caution">
    <text evidence="1">The sequence shown here is derived from an EMBL/GenBank/DDBJ whole genome shotgun (WGS) entry which is preliminary data.</text>
</comment>
<evidence type="ECO:0000313" key="2">
    <source>
        <dbReference type="Proteomes" id="UP001367508"/>
    </source>
</evidence>
<dbReference type="EMBL" id="JAYMYQ010000009">
    <property type="protein sequence ID" value="KAK7313697.1"/>
    <property type="molecule type" value="Genomic_DNA"/>
</dbReference>
<protein>
    <submittedName>
        <fullName evidence="1">Uncharacterized protein</fullName>
    </submittedName>
</protein>
<keyword evidence="2" id="KW-1185">Reference proteome</keyword>
<organism evidence="1 2">
    <name type="scientific">Canavalia gladiata</name>
    <name type="common">Sword bean</name>
    <name type="synonym">Dolichos gladiatus</name>
    <dbReference type="NCBI Taxonomy" id="3824"/>
    <lineage>
        <taxon>Eukaryota</taxon>
        <taxon>Viridiplantae</taxon>
        <taxon>Streptophyta</taxon>
        <taxon>Embryophyta</taxon>
        <taxon>Tracheophyta</taxon>
        <taxon>Spermatophyta</taxon>
        <taxon>Magnoliopsida</taxon>
        <taxon>eudicotyledons</taxon>
        <taxon>Gunneridae</taxon>
        <taxon>Pentapetalae</taxon>
        <taxon>rosids</taxon>
        <taxon>fabids</taxon>
        <taxon>Fabales</taxon>
        <taxon>Fabaceae</taxon>
        <taxon>Papilionoideae</taxon>
        <taxon>50 kb inversion clade</taxon>
        <taxon>NPAAA clade</taxon>
        <taxon>indigoferoid/millettioid clade</taxon>
        <taxon>Phaseoleae</taxon>
        <taxon>Canavalia</taxon>
    </lineage>
</organism>
<gene>
    <name evidence="1" type="ORF">VNO77_38890</name>
</gene>
<proteinExistence type="predicted"/>
<name>A0AAN9PX96_CANGL</name>
<dbReference type="Proteomes" id="UP001367508">
    <property type="component" value="Unassembled WGS sequence"/>
</dbReference>
<accession>A0AAN9PX96</accession>
<dbReference type="AlphaFoldDB" id="A0AAN9PX96"/>
<reference evidence="1 2" key="1">
    <citation type="submission" date="2024-01" db="EMBL/GenBank/DDBJ databases">
        <title>The genomes of 5 underutilized Papilionoideae crops provide insights into root nodulation and disease resistanc.</title>
        <authorList>
            <person name="Jiang F."/>
        </authorList>
    </citation>
    <scope>NUCLEOTIDE SEQUENCE [LARGE SCALE GENOMIC DNA]</scope>
    <source>
        <strain evidence="1">LVBAO_FW01</strain>
        <tissue evidence="1">Leaves</tissue>
    </source>
</reference>